<accession>A0AAP0LBX3</accession>
<keyword evidence="3" id="KW-1185">Reference proteome</keyword>
<dbReference type="EMBL" id="JBBNAG010000001">
    <property type="protein sequence ID" value="KAK9166830.1"/>
    <property type="molecule type" value="Genomic_DNA"/>
</dbReference>
<evidence type="ECO:0000313" key="2">
    <source>
        <dbReference type="EMBL" id="KAK9166830.1"/>
    </source>
</evidence>
<evidence type="ECO:0000256" key="1">
    <source>
        <dbReference type="SAM" id="MobiDB-lite"/>
    </source>
</evidence>
<protein>
    <submittedName>
        <fullName evidence="2">Uncharacterized protein</fullName>
    </submittedName>
</protein>
<feature type="compositionally biased region" description="Basic and acidic residues" evidence="1">
    <location>
        <begin position="65"/>
        <end position="94"/>
    </location>
</feature>
<name>A0AAP0LBX3_9MAGN</name>
<dbReference type="AlphaFoldDB" id="A0AAP0LBX3"/>
<proteinExistence type="predicted"/>
<evidence type="ECO:0000313" key="3">
    <source>
        <dbReference type="Proteomes" id="UP001419268"/>
    </source>
</evidence>
<dbReference type="Proteomes" id="UP001419268">
    <property type="component" value="Unassembled WGS sequence"/>
</dbReference>
<gene>
    <name evidence="2" type="ORF">Scep_002021</name>
</gene>
<sequence length="114" mass="12952">MYLLKQLDPFRMGLDLSMVLYLALRERVLHHLLSNADRQGQRLSESCLGVSVLRSRRSKGASADPTEKVEEKAAAAGRREKEGRRSVQRERRTEKIVHLTTEMDDEDLQVGFGG</sequence>
<organism evidence="2 3">
    <name type="scientific">Stephania cephalantha</name>
    <dbReference type="NCBI Taxonomy" id="152367"/>
    <lineage>
        <taxon>Eukaryota</taxon>
        <taxon>Viridiplantae</taxon>
        <taxon>Streptophyta</taxon>
        <taxon>Embryophyta</taxon>
        <taxon>Tracheophyta</taxon>
        <taxon>Spermatophyta</taxon>
        <taxon>Magnoliopsida</taxon>
        <taxon>Ranunculales</taxon>
        <taxon>Menispermaceae</taxon>
        <taxon>Menispermoideae</taxon>
        <taxon>Cissampelideae</taxon>
        <taxon>Stephania</taxon>
    </lineage>
</organism>
<comment type="caution">
    <text evidence="2">The sequence shown here is derived from an EMBL/GenBank/DDBJ whole genome shotgun (WGS) entry which is preliminary data.</text>
</comment>
<reference evidence="2 3" key="1">
    <citation type="submission" date="2024-01" db="EMBL/GenBank/DDBJ databases">
        <title>Genome assemblies of Stephania.</title>
        <authorList>
            <person name="Yang L."/>
        </authorList>
    </citation>
    <scope>NUCLEOTIDE SEQUENCE [LARGE SCALE GENOMIC DNA]</scope>
    <source>
        <strain evidence="2">JXDWG</strain>
        <tissue evidence="2">Leaf</tissue>
    </source>
</reference>
<feature type="region of interest" description="Disordered" evidence="1">
    <location>
        <begin position="55"/>
        <end position="94"/>
    </location>
</feature>